<evidence type="ECO:0000313" key="2">
    <source>
        <dbReference type="Proteomes" id="UP000670092"/>
    </source>
</evidence>
<comment type="caution">
    <text evidence="1">The sequence shown here is derived from an EMBL/GenBank/DDBJ whole genome shotgun (WGS) entry which is preliminary data.</text>
</comment>
<dbReference type="Proteomes" id="UP000670092">
    <property type="component" value="Unassembled WGS sequence"/>
</dbReference>
<accession>A0A8H8D0E2</accession>
<dbReference type="EMBL" id="JAEVHI010000003">
    <property type="protein sequence ID" value="KAG5296449.1"/>
    <property type="molecule type" value="Genomic_DNA"/>
</dbReference>
<sequence>MTIIHPLNILVVDHNYIRFAIRDSSCTKWKTREQHLLKKTLRAKQANTRITSDNCLWSTSNKRLHLNGLLKCDTSVQCLQHILKFLHDSEVINSICLLAAHDLCNSTKIEINKAISFWRNLLLRC</sequence>
<dbReference type="AlphaFoldDB" id="A0A8H8D0E2"/>
<protein>
    <submittedName>
        <fullName evidence="1">Uncharacterized protein</fullName>
    </submittedName>
</protein>
<gene>
    <name evidence="1" type="ORF">I7I52_07137</name>
</gene>
<organism evidence="1 2">
    <name type="scientific">Ajellomyces capsulatus</name>
    <name type="common">Darling's disease fungus</name>
    <name type="synonym">Histoplasma capsulatum</name>
    <dbReference type="NCBI Taxonomy" id="5037"/>
    <lineage>
        <taxon>Eukaryota</taxon>
        <taxon>Fungi</taxon>
        <taxon>Dikarya</taxon>
        <taxon>Ascomycota</taxon>
        <taxon>Pezizomycotina</taxon>
        <taxon>Eurotiomycetes</taxon>
        <taxon>Eurotiomycetidae</taxon>
        <taxon>Onygenales</taxon>
        <taxon>Ajellomycetaceae</taxon>
        <taxon>Histoplasma</taxon>
    </lineage>
</organism>
<dbReference type="VEuPathDB" id="FungiDB:I7I52_07137"/>
<reference evidence="1 2" key="1">
    <citation type="submission" date="2021-01" db="EMBL/GenBank/DDBJ databases">
        <title>Chromosome-level genome assembly of a human fungal pathogen reveals clustering of transcriptionally co-regulated genes.</title>
        <authorList>
            <person name="Voorhies M."/>
            <person name="Cohen S."/>
            <person name="Shea T.P."/>
            <person name="Petrus S."/>
            <person name="Munoz J.F."/>
            <person name="Poplawski S."/>
            <person name="Goldman W.E."/>
            <person name="Michael T."/>
            <person name="Cuomo C.A."/>
            <person name="Sil A."/>
            <person name="Beyhan S."/>
        </authorList>
    </citation>
    <scope>NUCLEOTIDE SEQUENCE [LARGE SCALE GENOMIC DNA]</scope>
    <source>
        <strain evidence="1 2">G184AR</strain>
    </source>
</reference>
<proteinExistence type="predicted"/>
<evidence type="ECO:0000313" key="1">
    <source>
        <dbReference type="EMBL" id="KAG5296449.1"/>
    </source>
</evidence>
<name>A0A8H8D0E2_AJECA</name>